<dbReference type="InterPro" id="IPR012340">
    <property type="entry name" value="NA-bd_OB-fold"/>
</dbReference>
<dbReference type="InterPro" id="IPR029028">
    <property type="entry name" value="Alpha/beta_knot_MTases"/>
</dbReference>
<dbReference type="Proteomes" id="UP000232323">
    <property type="component" value="Unassembled WGS sequence"/>
</dbReference>
<gene>
    <name evidence="3" type="ORF">CEUSTIGMA_g9546.t1</name>
</gene>
<reference evidence="3 4" key="1">
    <citation type="submission" date="2017-08" db="EMBL/GenBank/DDBJ databases">
        <title>Acidophilic green algal genome provides insights into adaptation to an acidic environment.</title>
        <authorList>
            <person name="Hirooka S."/>
            <person name="Hirose Y."/>
            <person name="Kanesaki Y."/>
            <person name="Higuchi S."/>
            <person name="Fujiwara T."/>
            <person name="Onuma R."/>
            <person name="Era A."/>
            <person name="Ohbayashi R."/>
            <person name="Uzuka A."/>
            <person name="Nozaki H."/>
            <person name="Yoshikawa H."/>
            <person name="Miyagishima S.Y."/>
        </authorList>
    </citation>
    <scope>NUCLEOTIDE SEQUENCE [LARGE SCALE GENOMIC DNA]</scope>
    <source>
        <strain evidence="3 4">NIES-2499</strain>
    </source>
</reference>
<name>A0A250XGB9_9CHLO</name>
<dbReference type="EMBL" id="BEGY01000075">
    <property type="protein sequence ID" value="GAX82118.1"/>
    <property type="molecule type" value="Genomic_DNA"/>
</dbReference>
<dbReference type="InterPro" id="IPR029026">
    <property type="entry name" value="tRNA_m1G_MTases_N"/>
</dbReference>
<dbReference type="SUPFAM" id="SSF50249">
    <property type="entry name" value="Nucleic acid-binding proteins"/>
    <property type="match status" value="1"/>
</dbReference>
<keyword evidence="4" id="KW-1185">Reference proteome</keyword>
<proteinExistence type="inferred from homology"/>
<dbReference type="Gene3D" id="3.40.1280.10">
    <property type="match status" value="1"/>
</dbReference>
<dbReference type="Gene3D" id="2.40.50.140">
    <property type="entry name" value="Nucleic acid-binding proteins"/>
    <property type="match status" value="1"/>
</dbReference>
<dbReference type="AlphaFoldDB" id="A0A250XGB9"/>
<evidence type="ECO:0000313" key="3">
    <source>
        <dbReference type="EMBL" id="GAX82118.1"/>
    </source>
</evidence>
<sequence>MTEAEKTKKRKKEKVAKEVDGDRPTASRGRNYTLSLAVASSVVGNVRNISNAASVAAQIARAAVAGLVDEIVVYDDERGASESTSSFLSLALQYLETPPYLRTVLCPLEATWQTALQKLGAIGAPHHLGQTEWMPYREGVVLKSSSQTTQIEGGHAFIDAGIDRMVYVPMHLPVMARVTLFLGDQPTSKFVSEYSETMIIAEVVSAMTPRMKHGLYNGFVIRVATSLHAVMKECPYKSGYDLTIGTSVRGVQRGHADLVLPRFSHGLVLFGGMYRGLADIMQYETDFAGKNPEDLFNIFLNICPSQGCKSLRTEDAVLLAIGYLRPALLHYGGDKGNIQC</sequence>
<dbReference type="CDD" id="cd18086">
    <property type="entry name" value="HsC9orf114-like"/>
    <property type="match status" value="1"/>
</dbReference>
<dbReference type="PANTHER" id="PTHR12150:SF13">
    <property type="entry name" value="METHYLTRANSFERASE C9ORF114-RELATED"/>
    <property type="match status" value="1"/>
</dbReference>
<dbReference type="OrthoDB" id="361029at2759"/>
<comment type="similarity">
    <text evidence="1">Belongs to the class IV-like SAM-binding methyltransferase superfamily.</text>
</comment>
<dbReference type="PANTHER" id="PTHR12150">
    <property type="entry name" value="CLASS IV SAM-BINDING METHYLTRANSFERASE-RELATED"/>
    <property type="match status" value="1"/>
</dbReference>
<feature type="compositionally biased region" description="Basic and acidic residues" evidence="2">
    <location>
        <begin position="15"/>
        <end position="25"/>
    </location>
</feature>
<protein>
    <submittedName>
        <fullName evidence="3">Uncharacterized protein</fullName>
    </submittedName>
</protein>
<evidence type="ECO:0000256" key="2">
    <source>
        <dbReference type="SAM" id="MobiDB-lite"/>
    </source>
</evidence>
<comment type="caution">
    <text evidence="3">The sequence shown here is derived from an EMBL/GenBank/DDBJ whole genome shotgun (WGS) entry which is preliminary data.</text>
</comment>
<dbReference type="InterPro" id="IPR003750">
    <property type="entry name" value="Put_MeTrfase-C9orf114-like"/>
</dbReference>
<dbReference type="STRING" id="1157962.A0A250XGB9"/>
<feature type="region of interest" description="Disordered" evidence="2">
    <location>
        <begin position="1"/>
        <end position="26"/>
    </location>
</feature>
<evidence type="ECO:0000313" key="4">
    <source>
        <dbReference type="Proteomes" id="UP000232323"/>
    </source>
</evidence>
<dbReference type="SUPFAM" id="SSF75217">
    <property type="entry name" value="alpha/beta knot"/>
    <property type="match status" value="1"/>
</dbReference>
<evidence type="ECO:0000256" key="1">
    <source>
        <dbReference type="ARBA" id="ARBA00009841"/>
    </source>
</evidence>
<organism evidence="3 4">
    <name type="scientific">Chlamydomonas eustigma</name>
    <dbReference type="NCBI Taxonomy" id="1157962"/>
    <lineage>
        <taxon>Eukaryota</taxon>
        <taxon>Viridiplantae</taxon>
        <taxon>Chlorophyta</taxon>
        <taxon>core chlorophytes</taxon>
        <taxon>Chlorophyceae</taxon>
        <taxon>CS clade</taxon>
        <taxon>Chlamydomonadales</taxon>
        <taxon>Chlamydomonadaceae</taxon>
        <taxon>Chlamydomonas</taxon>
    </lineage>
</organism>
<accession>A0A250XGB9</accession>
<dbReference type="Pfam" id="PF02598">
    <property type="entry name" value="Methyltrn_RNA_3"/>
    <property type="match status" value="1"/>
</dbReference>